<name>A0A9Q8UVV6_PASFU</name>
<proteinExistence type="predicted"/>
<evidence type="ECO:0000313" key="1">
    <source>
        <dbReference type="EMBL" id="UJO24325.1"/>
    </source>
</evidence>
<reference evidence="1" key="2">
    <citation type="journal article" date="2022" name="Microb. Genom.">
        <title>A chromosome-scale genome assembly of the tomato pathogen Cladosporium fulvum reveals a compartmentalized genome architecture and the presence of a dispensable chromosome.</title>
        <authorList>
            <person name="Zaccaron A.Z."/>
            <person name="Chen L.H."/>
            <person name="Samaras A."/>
            <person name="Stergiopoulos I."/>
        </authorList>
    </citation>
    <scope>NUCLEOTIDE SEQUENCE</scope>
    <source>
        <strain evidence="1">Race5_Kim</strain>
    </source>
</reference>
<keyword evidence="2" id="KW-1185">Reference proteome</keyword>
<accession>A0A9Q8UVV6</accession>
<evidence type="ECO:0000313" key="2">
    <source>
        <dbReference type="Proteomes" id="UP000756132"/>
    </source>
</evidence>
<organism evidence="1 2">
    <name type="scientific">Passalora fulva</name>
    <name type="common">Tomato leaf mold</name>
    <name type="synonym">Cladosporium fulvum</name>
    <dbReference type="NCBI Taxonomy" id="5499"/>
    <lineage>
        <taxon>Eukaryota</taxon>
        <taxon>Fungi</taxon>
        <taxon>Dikarya</taxon>
        <taxon>Ascomycota</taxon>
        <taxon>Pezizomycotina</taxon>
        <taxon>Dothideomycetes</taxon>
        <taxon>Dothideomycetidae</taxon>
        <taxon>Mycosphaerellales</taxon>
        <taxon>Mycosphaerellaceae</taxon>
        <taxon>Fulvia</taxon>
    </lineage>
</organism>
<dbReference type="AlphaFoldDB" id="A0A9Q8UVV6"/>
<dbReference type="Proteomes" id="UP000756132">
    <property type="component" value="Chromosome 12"/>
</dbReference>
<dbReference type="KEGG" id="ffu:CLAFUR5_13605"/>
<protein>
    <submittedName>
        <fullName evidence="1">Uncharacterized protein</fullName>
    </submittedName>
</protein>
<dbReference type="EMBL" id="CP090174">
    <property type="protein sequence ID" value="UJO24325.1"/>
    <property type="molecule type" value="Genomic_DNA"/>
</dbReference>
<gene>
    <name evidence="1" type="ORF">CLAFUR5_13605</name>
</gene>
<dbReference type="GeneID" id="71993483"/>
<dbReference type="RefSeq" id="XP_047768691.1">
    <property type="nucleotide sequence ID" value="XM_047912753.1"/>
</dbReference>
<sequence length="103" mass="11541">MLSADWDKDRPATTYMELFSCALDAAPEYCDDPRVEKVCRVKVDFKNANRKGFETKRKYGFFGKKSWLIDVELQCIFGSKTGGLHFKSLIAGAVSGTATAEFD</sequence>
<reference evidence="1" key="1">
    <citation type="submission" date="2021-12" db="EMBL/GenBank/DDBJ databases">
        <authorList>
            <person name="Zaccaron A."/>
            <person name="Stergiopoulos I."/>
        </authorList>
    </citation>
    <scope>NUCLEOTIDE SEQUENCE</scope>
    <source>
        <strain evidence="1">Race5_Kim</strain>
    </source>
</reference>